<evidence type="ECO:0000313" key="7">
    <source>
        <dbReference type="Proteomes" id="UP000027604"/>
    </source>
</evidence>
<feature type="domain" description="HTH lysR-type" evidence="5">
    <location>
        <begin position="22"/>
        <end position="71"/>
    </location>
</feature>
<dbReference type="PROSITE" id="PS50931">
    <property type="entry name" value="HTH_LYSR"/>
    <property type="match status" value="1"/>
</dbReference>
<dbReference type="GO" id="GO:0043565">
    <property type="term" value="F:sequence-specific DNA binding"/>
    <property type="evidence" value="ECO:0007669"/>
    <property type="project" value="TreeGrafter"/>
</dbReference>
<dbReference type="Proteomes" id="UP000027604">
    <property type="component" value="Chromosome I"/>
</dbReference>
<gene>
    <name evidence="6" type="ORF">GJA_2162</name>
</gene>
<dbReference type="SUPFAM" id="SSF46785">
    <property type="entry name" value="Winged helix' DNA-binding domain"/>
    <property type="match status" value="1"/>
</dbReference>
<reference evidence="6 7" key="1">
    <citation type="journal article" date="2015" name="Genome Announc.">
        <title>Genome Sequence of Mushroom Soft-Rot Pathogen Janthinobacterium agaricidamnosum.</title>
        <authorList>
            <person name="Graupner K."/>
            <person name="Lackner G."/>
            <person name="Hertweck C."/>
        </authorList>
    </citation>
    <scope>NUCLEOTIDE SEQUENCE [LARGE SCALE GENOMIC DNA]</scope>
    <source>
        <strain evidence="7">NBRC 102515 / DSM 9628</strain>
    </source>
</reference>
<protein>
    <submittedName>
        <fullName evidence="6">Bacterial regulatory helix-turn-helix, lysR family protein</fullName>
    </submittedName>
</protein>
<dbReference type="PANTHER" id="PTHR30537">
    <property type="entry name" value="HTH-TYPE TRANSCRIPTIONAL REGULATOR"/>
    <property type="match status" value="1"/>
</dbReference>
<dbReference type="PATRIC" id="fig|1349767.4.peg.3920"/>
<organism evidence="6 7">
    <name type="scientific">Janthinobacterium agaricidamnosum NBRC 102515 = DSM 9628</name>
    <dbReference type="NCBI Taxonomy" id="1349767"/>
    <lineage>
        <taxon>Bacteria</taxon>
        <taxon>Pseudomonadati</taxon>
        <taxon>Pseudomonadota</taxon>
        <taxon>Betaproteobacteria</taxon>
        <taxon>Burkholderiales</taxon>
        <taxon>Oxalobacteraceae</taxon>
        <taxon>Janthinobacterium</taxon>
    </lineage>
</organism>
<dbReference type="Gene3D" id="3.40.190.10">
    <property type="entry name" value="Periplasmic binding protein-like II"/>
    <property type="match status" value="2"/>
</dbReference>
<keyword evidence="3" id="KW-0238">DNA-binding</keyword>
<dbReference type="GO" id="GO:0006351">
    <property type="term" value="P:DNA-templated transcription"/>
    <property type="evidence" value="ECO:0007669"/>
    <property type="project" value="TreeGrafter"/>
</dbReference>
<dbReference type="KEGG" id="jag:GJA_2162"/>
<name>W0V699_9BURK</name>
<dbReference type="InterPro" id="IPR005119">
    <property type="entry name" value="LysR_subst-bd"/>
</dbReference>
<proteinExistence type="inferred from homology"/>
<dbReference type="EMBL" id="HG322949">
    <property type="protein sequence ID" value="CDG82797.1"/>
    <property type="molecule type" value="Genomic_DNA"/>
</dbReference>
<keyword evidence="4" id="KW-0804">Transcription</keyword>
<dbReference type="InterPro" id="IPR058163">
    <property type="entry name" value="LysR-type_TF_proteobact-type"/>
</dbReference>
<dbReference type="SUPFAM" id="SSF53850">
    <property type="entry name" value="Periplasmic binding protein-like II"/>
    <property type="match status" value="1"/>
</dbReference>
<evidence type="ECO:0000256" key="2">
    <source>
        <dbReference type="ARBA" id="ARBA00023015"/>
    </source>
</evidence>
<dbReference type="STRING" id="1349767.GJA_2162"/>
<evidence type="ECO:0000256" key="3">
    <source>
        <dbReference type="ARBA" id="ARBA00023125"/>
    </source>
</evidence>
<dbReference type="InterPro" id="IPR036388">
    <property type="entry name" value="WH-like_DNA-bd_sf"/>
</dbReference>
<accession>W0V699</accession>
<dbReference type="CDD" id="cd08432">
    <property type="entry name" value="PBP2_GcdR_TrpI_HvrB_AmpR_like"/>
    <property type="match status" value="1"/>
</dbReference>
<evidence type="ECO:0000256" key="1">
    <source>
        <dbReference type="ARBA" id="ARBA00009437"/>
    </source>
</evidence>
<dbReference type="InterPro" id="IPR000847">
    <property type="entry name" value="LysR_HTH_N"/>
</dbReference>
<keyword evidence="2" id="KW-0805">Transcription regulation</keyword>
<dbReference type="PANTHER" id="PTHR30537:SF26">
    <property type="entry name" value="GLYCINE CLEAVAGE SYSTEM TRANSCRIPTIONAL ACTIVATOR"/>
    <property type="match status" value="1"/>
</dbReference>
<keyword evidence="7" id="KW-1185">Reference proteome</keyword>
<dbReference type="eggNOG" id="COG0583">
    <property type="taxonomic scope" value="Bacteria"/>
</dbReference>
<comment type="similarity">
    <text evidence="1">Belongs to the LysR transcriptional regulatory family.</text>
</comment>
<evidence type="ECO:0000259" key="5">
    <source>
        <dbReference type="PROSITE" id="PS50931"/>
    </source>
</evidence>
<dbReference type="AlphaFoldDB" id="W0V699"/>
<dbReference type="InterPro" id="IPR036390">
    <property type="entry name" value="WH_DNA-bd_sf"/>
</dbReference>
<dbReference type="PRINTS" id="PR00039">
    <property type="entry name" value="HTHLYSR"/>
</dbReference>
<dbReference type="Gene3D" id="1.10.10.10">
    <property type="entry name" value="Winged helix-like DNA-binding domain superfamily/Winged helix DNA-binding domain"/>
    <property type="match status" value="1"/>
</dbReference>
<sequence>MDMSAPLRNLSALRSLSGLLDFECAARWSSFKLAAQELHKTPAAVSQQIRQLEEELGFALFIRHPRQVSVTDKGRELAFTVSRMLRDLQAKVEALQGGGEENTLRISSTHSFAIKWLVPRMPGFTRLYPELDLRIDSSDSLANLEDDSTDVAIRHGPIDDGDPALLFREQLVAVYSPALLAPGRGELTLADLAHLPLLYEQSTEAWLRFLNVNRVAAAGHDFSRRFSHSGVLAQSAVAGQGVALSGYAVVYEDILQGRLKLIAANSLPHGGGYRFLVNPGKRGMPKIERFRAWMVDEMAQMRVALEGGASA</sequence>
<dbReference type="Pfam" id="PF03466">
    <property type="entry name" value="LysR_substrate"/>
    <property type="match status" value="1"/>
</dbReference>
<evidence type="ECO:0000256" key="4">
    <source>
        <dbReference type="ARBA" id="ARBA00023163"/>
    </source>
</evidence>
<dbReference type="GO" id="GO:0003700">
    <property type="term" value="F:DNA-binding transcription factor activity"/>
    <property type="evidence" value="ECO:0007669"/>
    <property type="project" value="InterPro"/>
</dbReference>
<evidence type="ECO:0000313" key="6">
    <source>
        <dbReference type="EMBL" id="CDG82797.1"/>
    </source>
</evidence>
<dbReference type="HOGENOM" id="CLU_039613_37_0_4"/>
<dbReference type="Pfam" id="PF00126">
    <property type="entry name" value="HTH_1"/>
    <property type="match status" value="1"/>
</dbReference>